<evidence type="ECO:0000259" key="1">
    <source>
        <dbReference type="Pfam" id="PF08241"/>
    </source>
</evidence>
<proteinExistence type="predicted"/>
<evidence type="ECO:0000313" key="2">
    <source>
        <dbReference type="EMBL" id="NQE35997.1"/>
    </source>
</evidence>
<keyword evidence="3" id="KW-1185">Reference proteome</keyword>
<dbReference type="Pfam" id="PF08241">
    <property type="entry name" value="Methyltransf_11"/>
    <property type="match status" value="1"/>
</dbReference>
<sequence length="276" mass="32596">MPALKSMVTKLIEFRGEMMGVSFLENLRQKTELEFNVLKFRIDNFGKQNFKCPICGYYGPFRDLSMPTGSVAKHERCIRCRSWTRHRLQQLVLNELFKEYDISTKKILHFAPEKFFNKNFQRLFQDYISADIQMEGVDVKCDMTNLPFEDAEFDFVCACHVLEHIKDDYKALSEIRRVLKPNGIAILPVPILGKKTIEYPEPNPNEWDHVRCPGEDYYDRYLKFFSRVKTYSSTDFSDINQIYIYEDRTVWPNEPCPLRPPTEGEKHIDIIPVCYV</sequence>
<evidence type="ECO:0000313" key="3">
    <source>
        <dbReference type="Proteomes" id="UP000702425"/>
    </source>
</evidence>
<organism evidence="2 3">
    <name type="scientific">Microcoleus asticus IPMA8</name>
    <dbReference type="NCBI Taxonomy" id="2563858"/>
    <lineage>
        <taxon>Bacteria</taxon>
        <taxon>Bacillati</taxon>
        <taxon>Cyanobacteriota</taxon>
        <taxon>Cyanophyceae</taxon>
        <taxon>Oscillatoriophycideae</taxon>
        <taxon>Oscillatoriales</taxon>
        <taxon>Microcoleaceae</taxon>
        <taxon>Microcoleus</taxon>
        <taxon>Microcoleus asticus</taxon>
    </lineage>
</organism>
<comment type="caution">
    <text evidence="2">The sequence shown here is derived from an EMBL/GenBank/DDBJ whole genome shotgun (WGS) entry which is preliminary data.</text>
</comment>
<dbReference type="GO" id="GO:0102082">
    <property type="term" value="F:demethylrebeccamycin--D-glucose O-methyltransferase activity"/>
    <property type="evidence" value="ECO:0007669"/>
    <property type="project" value="UniProtKB-EC"/>
</dbReference>
<dbReference type="Proteomes" id="UP000702425">
    <property type="component" value="Unassembled WGS sequence"/>
</dbReference>
<keyword evidence="2" id="KW-0489">Methyltransferase</keyword>
<reference evidence="2 3" key="1">
    <citation type="journal article" date="2020" name="Sci. Rep.">
        <title>A novel cyanobacterial geosmin producer, revising GeoA distribution and dispersion patterns in Bacteria.</title>
        <authorList>
            <person name="Churro C."/>
            <person name="Semedo-Aguiar A.P."/>
            <person name="Silva A.D."/>
            <person name="Pereira-Leal J.B."/>
            <person name="Leite R.B."/>
        </authorList>
    </citation>
    <scope>NUCLEOTIDE SEQUENCE [LARGE SCALE GENOMIC DNA]</scope>
    <source>
        <strain evidence="2 3">IPMA8</strain>
    </source>
</reference>
<dbReference type="InterPro" id="IPR013216">
    <property type="entry name" value="Methyltransf_11"/>
</dbReference>
<dbReference type="RefSeq" id="WP_216670568.1">
    <property type="nucleotide sequence ID" value="NZ_SRRZ01000070.1"/>
</dbReference>
<protein>
    <submittedName>
        <fullName evidence="2">Demethylrebeccamycin-D-glucose O-methyltransferase</fullName>
        <ecNumber evidence="2">2.1.1.164</ecNumber>
    </submittedName>
</protein>
<dbReference type="EMBL" id="SRRZ01000070">
    <property type="protein sequence ID" value="NQE35997.1"/>
    <property type="molecule type" value="Genomic_DNA"/>
</dbReference>
<feature type="domain" description="Methyltransferase type 11" evidence="1">
    <location>
        <begin position="139"/>
        <end position="186"/>
    </location>
</feature>
<dbReference type="CDD" id="cd02440">
    <property type="entry name" value="AdoMet_MTases"/>
    <property type="match status" value="1"/>
</dbReference>
<gene>
    <name evidence="2" type="primary">rebM_2</name>
    <name evidence="2" type="ORF">E5S67_03759</name>
</gene>
<keyword evidence="2" id="KW-0808">Transferase</keyword>
<dbReference type="EC" id="2.1.1.164" evidence="2"/>
<dbReference type="GO" id="GO:0032259">
    <property type="term" value="P:methylation"/>
    <property type="evidence" value="ECO:0007669"/>
    <property type="project" value="UniProtKB-KW"/>
</dbReference>
<name>A0ABX2D024_9CYAN</name>
<accession>A0ABX2D024</accession>